<reference evidence="2 3" key="1">
    <citation type="journal article" date="2013" name="Genome Announc.">
        <title>Complete Genome Sequence of a Chinese Strain of 'Candidatus Liberibacter asiaticus'.</title>
        <authorList>
            <person name="Lin H."/>
            <person name="Han C.S."/>
            <person name="Liu B."/>
            <person name="Lou B."/>
            <person name="Bai X."/>
            <person name="Deng C."/>
            <person name="Civerolo E.L."/>
            <person name="Gupta G."/>
        </authorList>
    </citation>
    <scope>NUCLEOTIDE SEQUENCE [LARGE SCALE GENOMIC DNA]</scope>
    <source>
        <strain evidence="3">gxpsy</strain>
    </source>
</reference>
<evidence type="ECO:0000313" key="2">
    <source>
        <dbReference type="EMBL" id="AGH17397.1"/>
    </source>
</evidence>
<keyword evidence="1" id="KW-0472">Membrane</keyword>
<feature type="transmembrane region" description="Helical" evidence="1">
    <location>
        <begin position="85"/>
        <end position="102"/>
    </location>
</feature>
<organism evidence="2 3">
    <name type="scientific">Candidatus Liberibacter asiaticus str. gxpsy</name>
    <dbReference type="NCBI Taxonomy" id="1174529"/>
    <lineage>
        <taxon>Bacteria</taxon>
        <taxon>Pseudomonadati</taxon>
        <taxon>Pseudomonadota</taxon>
        <taxon>Alphaproteobacteria</taxon>
        <taxon>Hyphomicrobiales</taxon>
        <taxon>Rhizobiaceae</taxon>
        <taxon>Liberibacter</taxon>
    </lineage>
</organism>
<protein>
    <recommendedName>
        <fullName evidence="4">SMODS and SLOG-associating 2TM effector domain-containing protein</fullName>
    </recommendedName>
</protein>
<keyword evidence="1" id="KW-0812">Transmembrane</keyword>
<keyword evidence="1" id="KW-1133">Transmembrane helix</keyword>
<evidence type="ECO:0000256" key="1">
    <source>
        <dbReference type="SAM" id="Phobius"/>
    </source>
</evidence>
<dbReference type="RefSeq" id="WP_015452992.1">
    <property type="nucleotide sequence ID" value="NC_020549.1"/>
</dbReference>
<accession>A0ABN4B5T9</accession>
<dbReference type="EMBL" id="CP004005">
    <property type="protein sequence ID" value="AGH17397.1"/>
    <property type="molecule type" value="Genomic_DNA"/>
</dbReference>
<sequence>MQDIEDSIPKITSSTGKCLKFIMRAFGLFDSAEQRKLWSLLRYWSVEFWELLCRTFLWLLCLGFFTLFAYWFFGEKFSYDVSIKIVLAINVLLFSFVIALLGNPNIEMAKDIAQLFTLIDNIENGYGQYLEKISQKNVEKDFFNSKFFTHFKEYIDEVDKILMRYGIEGIPLTDFDHEKIKSYLTHIKIVRDCLKKDNIHYAKELRNDWIGSNR</sequence>
<gene>
    <name evidence="2" type="ORF">WSI_05200</name>
</gene>
<feature type="transmembrane region" description="Helical" evidence="1">
    <location>
        <begin position="51"/>
        <end position="73"/>
    </location>
</feature>
<keyword evidence="3" id="KW-1185">Reference proteome</keyword>
<dbReference type="Proteomes" id="UP000011820">
    <property type="component" value="Chromosome"/>
</dbReference>
<proteinExistence type="predicted"/>
<evidence type="ECO:0008006" key="4">
    <source>
        <dbReference type="Google" id="ProtNLM"/>
    </source>
</evidence>
<name>A0ABN4B5T9_LIBAS</name>
<evidence type="ECO:0000313" key="3">
    <source>
        <dbReference type="Proteomes" id="UP000011820"/>
    </source>
</evidence>